<feature type="non-terminal residue" evidence="1">
    <location>
        <position position="1"/>
    </location>
</feature>
<comment type="caution">
    <text evidence="1">The sequence shown here is derived from an EMBL/GenBank/DDBJ whole genome shotgun (WGS) entry which is preliminary data.</text>
</comment>
<name>A0A813EEF3_POLGL</name>
<accession>A0A813EEF3</accession>
<evidence type="ECO:0000313" key="1">
    <source>
        <dbReference type="EMBL" id="CAE8596016.1"/>
    </source>
</evidence>
<keyword evidence="2" id="KW-1185">Reference proteome</keyword>
<evidence type="ECO:0000313" key="2">
    <source>
        <dbReference type="Proteomes" id="UP000654075"/>
    </source>
</evidence>
<dbReference type="Proteomes" id="UP000654075">
    <property type="component" value="Unassembled WGS sequence"/>
</dbReference>
<sequence length="113" mass="12331">MDLDTAISARPEVLGACAARRFLLLGDQNAGKSTMLHSFCREGDPGFMQLSSLLPILSSSFLNTRLVPRGLLGPGVDPNEALSLVRDEMPFMDTDIARGIVLLTLENFVFFCQ</sequence>
<dbReference type="AlphaFoldDB" id="A0A813EEF3"/>
<reference evidence="1" key="1">
    <citation type="submission" date="2021-02" db="EMBL/GenBank/DDBJ databases">
        <authorList>
            <person name="Dougan E. K."/>
            <person name="Rhodes N."/>
            <person name="Thang M."/>
            <person name="Chan C."/>
        </authorList>
    </citation>
    <scope>NUCLEOTIDE SEQUENCE</scope>
</reference>
<gene>
    <name evidence="1" type="ORF">PGLA1383_LOCUS14492</name>
</gene>
<protein>
    <submittedName>
        <fullName evidence="1">Uncharacterized protein</fullName>
    </submittedName>
</protein>
<organism evidence="1 2">
    <name type="scientific">Polarella glacialis</name>
    <name type="common">Dinoflagellate</name>
    <dbReference type="NCBI Taxonomy" id="89957"/>
    <lineage>
        <taxon>Eukaryota</taxon>
        <taxon>Sar</taxon>
        <taxon>Alveolata</taxon>
        <taxon>Dinophyceae</taxon>
        <taxon>Suessiales</taxon>
        <taxon>Suessiaceae</taxon>
        <taxon>Polarella</taxon>
    </lineage>
</organism>
<dbReference type="OrthoDB" id="448550at2759"/>
<proteinExistence type="predicted"/>
<dbReference type="EMBL" id="CAJNNV010008284">
    <property type="protein sequence ID" value="CAE8596016.1"/>
    <property type="molecule type" value="Genomic_DNA"/>
</dbReference>